<dbReference type="Proteomes" id="UP000019335">
    <property type="component" value="Chromosome 16"/>
</dbReference>
<dbReference type="GO" id="GO:0051082">
    <property type="term" value="F:unfolded protein binding"/>
    <property type="evidence" value="ECO:0007669"/>
    <property type="project" value="TreeGrafter"/>
</dbReference>
<name>W7TJE3_9STRA</name>
<dbReference type="GO" id="GO:0051087">
    <property type="term" value="F:protein-folding chaperone binding"/>
    <property type="evidence" value="ECO:0007669"/>
    <property type="project" value="InterPro"/>
</dbReference>
<dbReference type="GO" id="GO:0000774">
    <property type="term" value="F:adenyl-nucleotide exchange factor activity"/>
    <property type="evidence" value="ECO:0007669"/>
    <property type="project" value="InterPro"/>
</dbReference>
<reference evidence="5 6" key="1">
    <citation type="journal article" date="2014" name="Mol. Plant">
        <title>Chromosome Scale Genome Assembly and Transcriptome Profiling of Nannochloropsis gaditana in Nitrogen Depletion.</title>
        <authorList>
            <person name="Corteggiani Carpinelli E."/>
            <person name="Telatin A."/>
            <person name="Vitulo N."/>
            <person name="Forcato C."/>
            <person name="D'Angelo M."/>
            <person name="Schiavon R."/>
            <person name="Vezzi A."/>
            <person name="Giacometti G.M."/>
            <person name="Morosinotto T."/>
            <person name="Valle G."/>
        </authorList>
    </citation>
    <scope>NUCLEOTIDE SEQUENCE [LARGE SCALE GENOMIC DNA]</scope>
    <source>
        <strain evidence="5 6">B-31</strain>
    </source>
</reference>
<evidence type="ECO:0000313" key="6">
    <source>
        <dbReference type="Proteomes" id="UP000019335"/>
    </source>
</evidence>
<keyword evidence="4" id="KW-0175">Coiled coil</keyword>
<evidence type="ECO:0000256" key="4">
    <source>
        <dbReference type="SAM" id="Coils"/>
    </source>
</evidence>
<dbReference type="InterPro" id="IPR000740">
    <property type="entry name" value="GrpE"/>
</dbReference>
<organism evidence="5 6">
    <name type="scientific">Nannochloropsis gaditana</name>
    <dbReference type="NCBI Taxonomy" id="72520"/>
    <lineage>
        <taxon>Eukaryota</taxon>
        <taxon>Sar</taxon>
        <taxon>Stramenopiles</taxon>
        <taxon>Ochrophyta</taxon>
        <taxon>Eustigmatophyceae</taxon>
        <taxon>Eustigmatales</taxon>
        <taxon>Monodopsidaceae</taxon>
        <taxon>Nannochloropsis</taxon>
    </lineage>
</organism>
<dbReference type="Pfam" id="PF01025">
    <property type="entry name" value="GrpE"/>
    <property type="match status" value="1"/>
</dbReference>
<dbReference type="InterPro" id="IPR009012">
    <property type="entry name" value="GrpE_head"/>
</dbReference>
<dbReference type="GO" id="GO:0006457">
    <property type="term" value="P:protein folding"/>
    <property type="evidence" value="ECO:0007669"/>
    <property type="project" value="InterPro"/>
</dbReference>
<dbReference type="SUPFAM" id="SSF51064">
    <property type="entry name" value="Head domain of nucleotide exchange factor GrpE"/>
    <property type="match status" value="1"/>
</dbReference>
<evidence type="ECO:0000256" key="1">
    <source>
        <dbReference type="ARBA" id="ARBA00009054"/>
    </source>
</evidence>
<dbReference type="PANTHER" id="PTHR21237">
    <property type="entry name" value="GRPE PROTEIN"/>
    <property type="match status" value="1"/>
</dbReference>
<comment type="similarity">
    <text evidence="1 3">Belongs to the GrpE family.</text>
</comment>
<keyword evidence="5" id="KW-0346">Stress response</keyword>
<dbReference type="PANTHER" id="PTHR21237:SF40">
    <property type="entry name" value="CELL CYCLE AND APOPTOSIS REGULATOR PROTEIN 2"/>
    <property type="match status" value="1"/>
</dbReference>
<dbReference type="EMBL" id="AZIL01001545">
    <property type="protein sequence ID" value="EWM23643.1"/>
    <property type="molecule type" value="Genomic_DNA"/>
</dbReference>
<sequence>MIQLRARVGSLNGRKPAATAVLLGLFLTTGTLVHAFVPATHISKGRSSQPLSVRAWILPFQSQARFHVPLLQSAAATDDDAGKDKLEEELEHELPEGEHEEADRSTAAPATNAVDDVFNSLPFLQKRKEAMEKEMASIDENLAMMEEKFSELAGEWDGKVAVMQKDFENLKAKYYNDTQEVAVTGRSNVFVEIMSVVDDFERARMAYKQVGEEEAVILEAYEGVKDAILKGMMAEGLVEVKTVGEPFDFKLHDCMFTEQSDEYPEDVITREFSKGFMIGEKVVRPAKVACSLGPGP</sequence>
<keyword evidence="6" id="KW-1185">Reference proteome</keyword>
<gene>
    <name evidence="5" type="ORF">Naga_100165g2</name>
</gene>
<comment type="caution">
    <text evidence="5">The sequence shown here is derived from an EMBL/GenBank/DDBJ whole genome shotgun (WGS) entry which is preliminary data.</text>
</comment>
<dbReference type="SUPFAM" id="SSF58014">
    <property type="entry name" value="Coiled-coil domain of nucleotide exchange factor GrpE"/>
    <property type="match status" value="1"/>
</dbReference>
<dbReference type="AlphaFoldDB" id="W7TJE3"/>
<dbReference type="GO" id="GO:0042803">
    <property type="term" value="F:protein homodimerization activity"/>
    <property type="evidence" value="ECO:0007669"/>
    <property type="project" value="InterPro"/>
</dbReference>
<dbReference type="HAMAP" id="MF_01151">
    <property type="entry name" value="GrpE"/>
    <property type="match status" value="1"/>
</dbReference>
<dbReference type="InterPro" id="IPR013805">
    <property type="entry name" value="GrpE_CC"/>
</dbReference>
<evidence type="ECO:0000256" key="2">
    <source>
        <dbReference type="ARBA" id="ARBA00023186"/>
    </source>
</evidence>
<dbReference type="PRINTS" id="PR00773">
    <property type="entry name" value="GRPEPROTEIN"/>
</dbReference>
<accession>W7TJE3</accession>
<feature type="coiled-coil region" evidence="4">
    <location>
        <begin position="121"/>
        <end position="148"/>
    </location>
</feature>
<dbReference type="Gene3D" id="2.30.22.10">
    <property type="entry name" value="Head domain of nucleotide exchange factor GrpE"/>
    <property type="match status" value="1"/>
</dbReference>
<dbReference type="OrthoDB" id="201635at2759"/>
<dbReference type="Gene3D" id="3.90.20.20">
    <property type="match status" value="1"/>
</dbReference>
<proteinExistence type="inferred from homology"/>
<protein>
    <submittedName>
        <fullName evidence="5">Heat shock protein</fullName>
    </submittedName>
</protein>
<keyword evidence="2" id="KW-0143">Chaperone</keyword>
<evidence type="ECO:0000313" key="5">
    <source>
        <dbReference type="EMBL" id="EWM23643.1"/>
    </source>
</evidence>
<evidence type="ECO:0000256" key="3">
    <source>
        <dbReference type="RuleBase" id="RU004478"/>
    </source>
</evidence>